<feature type="transmembrane region" description="Helical" evidence="1">
    <location>
        <begin position="71"/>
        <end position="92"/>
    </location>
</feature>
<feature type="transmembrane region" description="Helical" evidence="1">
    <location>
        <begin position="348"/>
        <end position="368"/>
    </location>
</feature>
<feature type="transmembrane region" description="Helical" evidence="1">
    <location>
        <begin position="236"/>
        <end position="256"/>
    </location>
</feature>
<feature type="transmembrane region" description="Helical" evidence="1">
    <location>
        <begin position="309"/>
        <end position="328"/>
    </location>
</feature>
<feature type="transmembrane region" description="Helical" evidence="1">
    <location>
        <begin position="99"/>
        <end position="119"/>
    </location>
</feature>
<feature type="transmembrane region" description="Helical" evidence="1">
    <location>
        <begin position="44"/>
        <end position="65"/>
    </location>
</feature>
<keyword evidence="1" id="KW-0472">Membrane</keyword>
<dbReference type="AlphaFoldDB" id="A0A1C4YJT2"/>
<proteinExistence type="predicted"/>
<feature type="transmembrane region" description="Helical" evidence="1">
    <location>
        <begin position="172"/>
        <end position="189"/>
    </location>
</feature>
<reference evidence="2 3" key="1">
    <citation type="submission" date="2016-06" db="EMBL/GenBank/DDBJ databases">
        <authorList>
            <person name="Kjaerup R.B."/>
            <person name="Dalgaard T.S."/>
            <person name="Juul-Madsen H.R."/>
        </authorList>
    </citation>
    <scope>NUCLEOTIDE SEQUENCE [LARGE SCALE GENOMIC DNA]</scope>
    <source>
        <strain evidence="2 3">DSM 43821</strain>
    </source>
</reference>
<evidence type="ECO:0000313" key="2">
    <source>
        <dbReference type="EMBL" id="SCF21003.1"/>
    </source>
</evidence>
<feature type="transmembrane region" description="Helical" evidence="1">
    <location>
        <begin position="262"/>
        <end position="281"/>
    </location>
</feature>
<sequence length="460" mass="49665">MAGCQFGPRPVLGWHSGLVGNRWRGRLGPAVGIAPGARVDRFEVFFDLVFVFSFFIITRATAANITGRQLLHAMLVLAVLWWCWVVHSVVATRVRLGEGFVPVLMVAGMAAVFCFALSLPQAFGDPKQTAAGPMVVAISYVVIRGLHLLLYWHVAKERPGERRLLLKYSPELVASTLLLLGAALIPPQIEDAGRAGLVRDGLWVSVVLLQYSAGLVAGAWGWMVTSAEHWTERYDLILIIALGESIISVGVGGNLLGQPVTWPAITAAVLGIVFTAALWWAHYDVVAPAARIAQHVAQGHARVSMARDAYAYLHLVMIAGVILFALGAEEIVRQIADPSVSLAEPAHGPGVPLLFGGVICYLCADMLFQLRTLRTLSWSRVGTVLVLAAAIPVATHLPGLAAFALLTAICMALVAVEVVVMADSRRALRQAALDERTTYEKHEAAWRARWHEQAADEPPA</sequence>
<keyword evidence="1" id="KW-0812">Transmembrane</keyword>
<feature type="transmembrane region" description="Helical" evidence="1">
    <location>
        <begin position="201"/>
        <end position="224"/>
    </location>
</feature>
<feature type="transmembrane region" description="Helical" evidence="1">
    <location>
        <begin position="400"/>
        <end position="420"/>
    </location>
</feature>
<dbReference type="PANTHER" id="PTHR36840">
    <property type="entry name" value="BLL5714 PROTEIN"/>
    <property type="match status" value="1"/>
</dbReference>
<dbReference type="PANTHER" id="PTHR36840:SF1">
    <property type="entry name" value="BLL5714 PROTEIN"/>
    <property type="match status" value="1"/>
</dbReference>
<accession>A0A1C4YJT2</accession>
<keyword evidence="1" id="KW-1133">Transmembrane helix</keyword>
<name>A0A1C4YJT2_9ACTN</name>
<organism evidence="2 3">
    <name type="scientific">Micromonospora purpureochromogenes</name>
    <dbReference type="NCBI Taxonomy" id="47872"/>
    <lineage>
        <taxon>Bacteria</taxon>
        <taxon>Bacillati</taxon>
        <taxon>Actinomycetota</taxon>
        <taxon>Actinomycetes</taxon>
        <taxon>Micromonosporales</taxon>
        <taxon>Micromonosporaceae</taxon>
        <taxon>Micromonospora</taxon>
    </lineage>
</organism>
<dbReference type="Pfam" id="PF06772">
    <property type="entry name" value="LtrA"/>
    <property type="match status" value="1"/>
</dbReference>
<dbReference type="EMBL" id="LT607410">
    <property type="protein sequence ID" value="SCF21003.1"/>
    <property type="molecule type" value="Genomic_DNA"/>
</dbReference>
<dbReference type="InterPro" id="IPR010640">
    <property type="entry name" value="Low_temperature_requirement_A"/>
</dbReference>
<dbReference type="Proteomes" id="UP000198228">
    <property type="component" value="Chromosome I"/>
</dbReference>
<protein>
    <submittedName>
        <fullName evidence="2">Low temperature requirement protein LtrA</fullName>
    </submittedName>
</protein>
<evidence type="ECO:0000256" key="1">
    <source>
        <dbReference type="SAM" id="Phobius"/>
    </source>
</evidence>
<evidence type="ECO:0000313" key="3">
    <source>
        <dbReference type="Proteomes" id="UP000198228"/>
    </source>
</evidence>
<gene>
    <name evidence="2" type="ORF">GA0074696_3444</name>
</gene>
<feature type="transmembrane region" description="Helical" evidence="1">
    <location>
        <begin position="375"/>
        <end position="394"/>
    </location>
</feature>
<feature type="transmembrane region" description="Helical" evidence="1">
    <location>
        <begin position="131"/>
        <end position="152"/>
    </location>
</feature>